<keyword evidence="3" id="KW-1185">Reference proteome</keyword>
<dbReference type="AlphaFoldDB" id="A0A4Y2U073"/>
<evidence type="ECO:0000256" key="1">
    <source>
        <dbReference type="SAM" id="MobiDB-lite"/>
    </source>
</evidence>
<comment type="caution">
    <text evidence="2">The sequence shown here is derived from an EMBL/GenBank/DDBJ whole genome shotgun (WGS) entry which is preliminary data.</text>
</comment>
<evidence type="ECO:0000313" key="3">
    <source>
        <dbReference type="Proteomes" id="UP000499080"/>
    </source>
</evidence>
<protein>
    <submittedName>
        <fullName evidence="2">Uncharacterized protein</fullName>
    </submittedName>
</protein>
<reference evidence="2 3" key="1">
    <citation type="journal article" date="2019" name="Sci. Rep.">
        <title>Orb-weaving spider Araneus ventricosus genome elucidates the spidroin gene catalogue.</title>
        <authorList>
            <person name="Kono N."/>
            <person name="Nakamura H."/>
            <person name="Ohtoshi R."/>
            <person name="Moran D.A.P."/>
            <person name="Shinohara A."/>
            <person name="Yoshida Y."/>
            <person name="Fujiwara M."/>
            <person name="Mori M."/>
            <person name="Tomita M."/>
            <person name="Arakawa K."/>
        </authorList>
    </citation>
    <scope>NUCLEOTIDE SEQUENCE [LARGE SCALE GENOMIC DNA]</scope>
</reference>
<name>A0A4Y2U073_ARAVE</name>
<gene>
    <name evidence="2" type="ORF">AVEN_179756_1</name>
</gene>
<feature type="compositionally biased region" description="Gly residues" evidence="1">
    <location>
        <begin position="90"/>
        <end position="106"/>
    </location>
</feature>
<proteinExistence type="predicted"/>
<accession>A0A4Y2U073</accession>
<evidence type="ECO:0000313" key="2">
    <source>
        <dbReference type="EMBL" id="GBO05036.1"/>
    </source>
</evidence>
<dbReference type="Proteomes" id="UP000499080">
    <property type="component" value="Unassembled WGS sequence"/>
</dbReference>
<dbReference type="EMBL" id="BGPR01031795">
    <property type="protein sequence ID" value="GBO05036.1"/>
    <property type="molecule type" value="Genomic_DNA"/>
</dbReference>
<organism evidence="2 3">
    <name type="scientific">Araneus ventricosus</name>
    <name type="common">Orbweaver spider</name>
    <name type="synonym">Epeira ventricosa</name>
    <dbReference type="NCBI Taxonomy" id="182803"/>
    <lineage>
        <taxon>Eukaryota</taxon>
        <taxon>Metazoa</taxon>
        <taxon>Ecdysozoa</taxon>
        <taxon>Arthropoda</taxon>
        <taxon>Chelicerata</taxon>
        <taxon>Arachnida</taxon>
        <taxon>Araneae</taxon>
        <taxon>Araneomorphae</taxon>
        <taxon>Entelegynae</taxon>
        <taxon>Araneoidea</taxon>
        <taxon>Araneidae</taxon>
        <taxon>Araneus</taxon>
    </lineage>
</organism>
<sequence length="198" mass="21310">MAVKEVSILDGGKEVKEKEVQVKWSEGFWCRAGRDSVLVRSVEVEEEWFSAERVQVGGGVKWLQCRSRHQVEEWRVTQRCRSRFKVVRSGAGGSGSSGSKGSGSGSGLRPVGSGSGSGAGTDLQGGDDSGGGNFFIHSSLIIHFTCTLSLDCGVASASLYILSLKRLASSLDFKNSCTSDKYKSIVSRDYWITVNVQS</sequence>
<feature type="region of interest" description="Disordered" evidence="1">
    <location>
        <begin position="88"/>
        <end position="123"/>
    </location>
</feature>